<evidence type="ECO:0000313" key="1">
    <source>
        <dbReference type="EMBL" id="CAB4550361.1"/>
    </source>
</evidence>
<proteinExistence type="predicted"/>
<evidence type="ECO:0000313" key="3">
    <source>
        <dbReference type="EMBL" id="CAB4894954.1"/>
    </source>
</evidence>
<dbReference type="EMBL" id="CAEZSF010000187">
    <property type="protein sequence ID" value="CAB4550361.1"/>
    <property type="molecule type" value="Genomic_DNA"/>
</dbReference>
<protein>
    <submittedName>
        <fullName evidence="1">Unannotated protein</fullName>
    </submittedName>
</protein>
<dbReference type="EMBL" id="CAFBMG010000027">
    <property type="protein sequence ID" value="CAB4894954.1"/>
    <property type="molecule type" value="Genomic_DNA"/>
</dbReference>
<reference evidence="1" key="1">
    <citation type="submission" date="2020-05" db="EMBL/GenBank/DDBJ databases">
        <authorList>
            <person name="Chiriac C."/>
            <person name="Salcher M."/>
            <person name="Ghai R."/>
            <person name="Kavagutti S V."/>
        </authorList>
    </citation>
    <scope>NUCLEOTIDE SEQUENCE</scope>
</reference>
<dbReference type="EMBL" id="CAEZYU010000158">
    <property type="protein sequence ID" value="CAB4761242.1"/>
    <property type="molecule type" value="Genomic_DNA"/>
</dbReference>
<accession>A0A6J6CFZ9</accession>
<organism evidence="1">
    <name type="scientific">freshwater metagenome</name>
    <dbReference type="NCBI Taxonomy" id="449393"/>
    <lineage>
        <taxon>unclassified sequences</taxon>
        <taxon>metagenomes</taxon>
        <taxon>ecological metagenomes</taxon>
    </lineage>
</organism>
<name>A0A6J6CFZ9_9ZZZZ</name>
<sequence>MTFSNQAADPYRESVYSLENLALPDNGRRFGRFAELQLYVDAVLTSPWWDQQFPQAPIEVELFRRSRSATFSAAAVDGSGNEAAIWIRDGSWDAVTVVHELAHLASAQRAHTPDPTGPHGQEFATALLLLWRELLGVHAYGALRSGFDGQGVPYRRERLF</sequence>
<gene>
    <name evidence="1" type="ORF">UFOPK1358_01585</name>
    <name evidence="2" type="ORF">UFOPK2766_02226</name>
    <name evidence="3" type="ORF">UFOPK3519_00520</name>
</gene>
<dbReference type="AlphaFoldDB" id="A0A6J6CFZ9"/>
<evidence type="ECO:0000313" key="2">
    <source>
        <dbReference type="EMBL" id="CAB4761242.1"/>
    </source>
</evidence>